<dbReference type="SMART" id="SM00267">
    <property type="entry name" value="GGDEF"/>
    <property type="match status" value="1"/>
</dbReference>
<dbReference type="SUPFAM" id="SSF55073">
    <property type="entry name" value="Nucleotide cyclase"/>
    <property type="match status" value="1"/>
</dbReference>
<keyword evidence="7" id="KW-0548">Nucleotidyltransferase</keyword>
<dbReference type="Gene3D" id="3.30.450.20">
    <property type="entry name" value="PAS domain"/>
    <property type="match status" value="1"/>
</dbReference>
<feature type="domain" description="PAC" evidence="5">
    <location>
        <begin position="93"/>
        <end position="145"/>
    </location>
</feature>
<dbReference type="Gene3D" id="3.30.70.270">
    <property type="match status" value="1"/>
</dbReference>
<sequence length="332" mass="37136">MSSRPAPPEPRPITEARLLAMVNASGDSFWESDVERRFVHVSDNMCRMMGYPREELMGRSVVDFMTPEYRAQIVLMAQSRSQGDNPLAHTQPIRHEGEFFRKDGSRLWIETVSVPVFDDGGAHIGYFGITRDVSERKHAEHALREANQRLEAQLQRIHELHAQMHEQSIRDELTGVHTRRHFVDVAERELDRVRRDGGALSLVMIDLDHFKMINDAHGHLVGDVALRAVGTMLVATTRAEDLACRLGGEEFAVLMTDTDHHTALARAETWRATLASTSVLADGIVLRLTASFGVATFPSQADSLSALLRLADSRMYRAKAQGRDSVFGEASL</sequence>
<evidence type="ECO:0000259" key="5">
    <source>
        <dbReference type="PROSITE" id="PS50113"/>
    </source>
</evidence>
<dbReference type="NCBIfam" id="TIGR00254">
    <property type="entry name" value="GGDEF"/>
    <property type="match status" value="1"/>
</dbReference>
<organism evidence="7 8">
    <name type="scientific">Piscinibacter gummiphilus</name>
    <dbReference type="NCBI Taxonomy" id="946333"/>
    <lineage>
        <taxon>Bacteria</taxon>
        <taxon>Pseudomonadati</taxon>
        <taxon>Pseudomonadota</taxon>
        <taxon>Betaproteobacteria</taxon>
        <taxon>Burkholderiales</taxon>
        <taxon>Sphaerotilaceae</taxon>
        <taxon>Piscinibacter</taxon>
    </lineage>
</organism>
<dbReference type="InterPro" id="IPR000160">
    <property type="entry name" value="GGDEF_dom"/>
</dbReference>
<keyword evidence="7" id="KW-0808">Transferase</keyword>
<dbReference type="PROSITE" id="PS50887">
    <property type="entry name" value="GGDEF"/>
    <property type="match status" value="1"/>
</dbReference>
<dbReference type="CDD" id="cd00130">
    <property type="entry name" value="PAS"/>
    <property type="match status" value="1"/>
</dbReference>
<comment type="catalytic activity">
    <reaction evidence="2">
        <text>2 GTP = 3',3'-c-di-GMP + 2 diphosphate</text>
        <dbReference type="Rhea" id="RHEA:24898"/>
        <dbReference type="ChEBI" id="CHEBI:33019"/>
        <dbReference type="ChEBI" id="CHEBI:37565"/>
        <dbReference type="ChEBI" id="CHEBI:58805"/>
        <dbReference type="EC" id="2.7.7.65"/>
    </reaction>
</comment>
<dbReference type="Pfam" id="PF00989">
    <property type="entry name" value="PAS"/>
    <property type="match status" value="1"/>
</dbReference>
<dbReference type="SMART" id="SM00091">
    <property type="entry name" value="PAS"/>
    <property type="match status" value="1"/>
</dbReference>
<name>A0ABZ0D0L8_9BURK</name>
<proteinExistence type="predicted"/>
<dbReference type="GO" id="GO:0052621">
    <property type="term" value="F:diguanylate cyclase activity"/>
    <property type="evidence" value="ECO:0007669"/>
    <property type="project" value="UniProtKB-EC"/>
</dbReference>
<dbReference type="SUPFAM" id="SSF55785">
    <property type="entry name" value="PYP-like sensor domain (PAS domain)"/>
    <property type="match status" value="1"/>
</dbReference>
<protein>
    <recommendedName>
        <fullName evidence="1">diguanylate cyclase</fullName>
        <ecNumber evidence="1">2.7.7.65</ecNumber>
    </recommendedName>
</protein>
<gene>
    <name evidence="7" type="ORF">RXV79_02820</name>
</gene>
<keyword evidence="8" id="KW-1185">Reference proteome</keyword>
<dbReference type="CDD" id="cd01949">
    <property type="entry name" value="GGDEF"/>
    <property type="match status" value="1"/>
</dbReference>
<dbReference type="InterPro" id="IPR043128">
    <property type="entry name" value="Rev_trsase/Diguanyl_cyclase"/>
</dbReference>
<feature type="domain" description="GGDEF" evidence="6">
    <location>
        <begin position="198"/>
        <end position="331"/>
    </location>
</feature>
<evidence type="ECO:0000256" key="1">
    <source>
        <dbReference type="ARBA" id="ARBA00012528"/>
    </source>
</evidence>
<reference evidence="7 8" key="1">
    <citation type="submission" date="2023-10" db="EMBL/GenBank/DDBJ databases">
        <title>Bacteria for the degradation of biodegradable plastic PBAT(Polybutylene adipate terephthalate).</title>
        <authorList>
            <person name="Weon H.-Y."/>
            <person name="Yeon J."/>
        </authorList>
    </citation>
    <scope>NUCLEOTIDE SEQUENCE [LARGE SCALE GENOMIC DNA]</scope>
    <source>
        <strain evidence="7 8">SBD 7-3</strain>
    </source>
</reference>
<dbReference type="InterPro" id="IPR050469">
    <property type="entry name" value="Diguanylate_Cyclase"/>
</dbReference>
<dbReference type="InterPro" id="IPR000700">
    <property type="entry name" value="PAS-assoc_C"/>
</dbReference>
<feature type="coiled-coil region" evidence="3">
    <location>
        <begin position="136"/>
        <end position="167"/>
    </location>
</feature>
<dbReference type="EC" id="2.7.7.65" evidence="1"/>
<evidence type="ECO:0000256" key="2">
    <source>
        <dbReference type="ARBA" id="ARBA00034247"/>
    </source>
</evidence>
<dbReference type="PANTHER" id="PTHR45138">
    <property type="entry name" value="REGULATORY COMPONENTS OF SENSORY TRANSDUCTION SYSTEM"/>
    <property type="match status" value="1"/>
</dbReference>
<dbReference type="InterPro" id="IPR001610">
    <property type="entry name" value="PAC"/>
</dbReference>
<dbReference type="Proteomes" id="UP001303946">
    <property type="component" value="Chromosome"/>
</dbReference>
<dbReference type="InterPro" id="IPR000014">
    <property type="entry name" value="PAS"/>
</dbReference>
<evidence type="ECO:0000313" key="7">
    <source>
        <dbReference type="EMBL" id="WOB08996.1"/>
    </source>
</evidence>
<dbReference type="PROSITE" id="PS50113">
    <property type="entry name" value="PAC"/>
    <property type="match status" value="1"/>
</dbReference>
<dbReference type="InterPro" id="IPR029787">
    <property type="entry name" value="Nucleotide_cyclase"/>
</dbReference>
<dbReference type="SMART" id="SM00086">
    <property type="entry name" value="PAC"/>
    <property type="match status" value="1"/>
</dbReference>
<keyword evidence="3" id="KW-0175">Coiled coil</keyword>
<evidence type="ECO:0000313" key="8">
    <source>
        <dbReference type="Proteomes" id="UP001303946"/>
    </source>
</evidence>
<dbReference type="PANTHER" id="PTHR45138:SF9">
    <property type="entry name" value="DIGUANYLATE CYCLASE DGCM-RELATED"/>
    <property type="match status" value="1"/>
</dbReference>
<evidence type="ECO:0000259" key="6">
    <source>
        <dbReference type="PROSITE" id="PS50887"/>
    </source>
</evidence>
<accession>A0ABZ0D0L8</accession>
<dbReference type="InterPro" id="IPR035965">
    <property type="entry name" value="PAS-like_dom_sf"/>
</dbReference>
<dbReference type="NCBIfam" id="TIGR00229">
    <property type="entry name" value="sensory_box"/>
    <property type="match status" value="1"/>
</dbReference>
<feature type="domain" description="PAS" evidence="4">
    <location>
        <begin position="14"/>
        <end position="73"/>
    </location>
</feature>
<evidence type="ECO:0000256" key="3">
    <source>
        <dbReference type="SAM" id="Coils"/>
    </source>
</evidence>
<dbReference type="Pfam" id="PF00990">
    <property type="entry name" value="GGDEF"/>
    <property type="match status" value="1"/>
</dbReference>
<dbReference type="EMBL" id="CP136336">
    <property type="protein sequence ID" value="WOB08996.1"/>
    <property type="molecule type" value="Genomic_DNA"/>
</dbReference>
<evidence type="ECO:0000259" key="4">
    <source>
        <dbReference type="PROSITE" id="PS50112"/>
    </source>
</evidence>
<dbReference type="PROSITE" id="PS50112">
    <property type="entry name" value="PAS"/>
    <property type="match status" value="1"/>
</dbReference>
<dbReference type="RefSeq" id="WP_316701942.1">
    <property type="nucleotide sequence ID" value="NZ_CP136336.1"/>
</dbReference>
<dbReference type="InterPro" id="IPR013767">
    <property type="entry name" value="PAS_fold"/>
</dbReference>